<dbReference type="EMBL" id="VSSQ01013163">
    <property type="protein sequence ID" value="MPM50870.1"/>
    <property type="molecule type" value="Genomic_DNA"/>
</dbReference>
<proteinExistence type="predicted"/>
<protein>
    <submittedName>
        <fullName evidence="1">Uncharacterized protein</fullName>
    </submittedName>
</protein>
<gene>
    <name evidence="1" type="ORF">SDC9_97616</name>
</gene>
<dbReference type="AlphaFoldDB" id="A0A645ACI8"/>
<sequence length="127" mass="14559">MHRPILAVEQKRVGVERLHRDRVNALRVLEYGFPVPAHLPLLALIDVLLPRLLVLYVQRIDHKLIGERFAQLHRFQPADVGFPALPVEDVPELSLRDIPGNPAIIIRKKSTVADVRFRIARISFRAQ</sequence>
<evidence type="ECO:0000313" key="1">
    <source>
        <dbReference type="EMBL" id="MPM50870.1"/>
    </source>
</evidence>
<comment type="caution">
    <text evidence="1">The sequence shown here is derived from an EMBL/GenBank/DDBJ whole genome shotgun (WGS) entry which is preliminary data.</text>
</comment>
<name>A0A645ACI8_9ZZZZ</name>
<accession>A0A645ACI8</accession>
<reference evidence="1" key="1">
    <citation type="submission" date="2019-08" db="EMBL/GenBank/DDBJ databases">
        <authorList>
            <person name="Kucharzyk K."/>
            <person name="Murdoch R.W."/>
            <person name="Higgins S."/>
            <person name="Loffler F."/>
        </authorList>
    </citation>
    <scope>NUCLEOTIDE SEQUENCE</scope>
</reference>
<organism evidence="1">
    <name type="scientific">bioreactor metagenome</name>
    <dbReference type="NCBI Taxonomy" id="1076179"/>
    <lineage>
        <taxon>unclassified sequences</taxon>
        <taxon>metagenomes</taxon>
        <taxon>ecological metagenomes</taxon>
    </lineage>
</organism>